<comment type="caution">
    <text evidence="1">The sequence shown here is derived from an EMBL/GenBank/DDBJ whole genome shotgun (WGS) entry which is preliminary data.</text>
</comment>
<dbReference type="Pfam" id="PF18849">
    <property type="entry name" value="baeRF_family7"/>
    <property type="match status" value="1"/>
</dbReference>
<dbReference type="Proteomes" id="UP001597344">
    <property type="component" value="Unassembled WGS sequence"/>
</dbReference>
<sequence length="388" mass="44809">MYVSENHPLPKENFEALADTHGLHCVSIYLPMHKTGKEQNEHLAQANLKRSIKDVHQALAAYQMHESEIKKYLKPIEELITNTKLWRNPSDGLAIFLGTRGLSYYTLPIVFETTTYVSDHFYLKPLLPLYYGDGLYYVLELSQDYIKLYEASRYNFKDLFIEDFVPDQLEKVVGFDYKPKMLQFRSGQATHGGSFHGHGEGKDDTIKELQTFFRTIDKGIHKVLSNRQAPLVLACVDSLYPVYKEVNSHPNLYDKNISGDPEFRNKIKLHEQSWKVIQEYFEMSKKKKITRFTELYNTPKTAYEISDIVPAALQGKIDTLFIQNGVDIFGRYNKENMKLTVHDKNKIGDASLINLTALQTFIKGGEIYFLGSDEMPIKNSPMNALFRY</sequence>
<evidence type="ECO:0000313" key="1">
    <source>
        <dbReference type="EMBL" id="MFD2185677.1"/>
    </source>
</evidence>
<dbReference type="InterPro" id="IPR040837">
    <property type="entry name" value="Bact_RF_family7"/>
</dbReference>
<protein>
    <submittedName>
        <fullName evidence="1">Uncharacterized protein</fullName>
    </submittedName>
</protein>
<proteinExistence type="predicted"/>
<keyword evidence="2" id="KW-1185">Reference proteome</keyword>
<dbReference type="EMBL" id="JBHUHY010000002">
    <property type="protein sequence ID" value="MFD2185677.1"/>
    <property type="molecule type" value="Genomic_DNA"/>
</dbReference>
<evidence type="ECO:0000313" key="2">
    <source>
        <dbReference type="Proteomes" id="UP001597344"/>
    </source>
</evidence>
<accession>A0ABW5AUB0</accession>
<dbReference type="RefSeq" id="WP_378318650.1">
    <property type="nucleotide sequence ID" value="NZ_JBHUHY010000002.1"/>
</dbReference>
<organism evidence="1 2">
    <name type="scientific">Aquimarina celericrescens</name>
    <dbReference type="NCBI Taxonomy" id="1964542"/>
    <lineage>
        <taxon>Bacteria</taxon>
        <taxon>Pseudomonadati</taxon>
        <taxon>Bacteroidota</taxon>
        <taxon>Flavobacteriia</taxon>
        <taxon>Flavobacteriales</taxon>
        <taxon>Flavobacteriaceae</taxon>
        <taxon>Aquimarina</taxon>
    </lineage>
</organism>
<gene>
    <name evidence="1" type="ORF">ACFSJT_02670</name>
</gene>
<name>A0ABW5AUB0_9FLAO</name>
<reference evidence="2" key="1">
    <citation type="journal article" date="2019" name="Int. J. Syst. Evol. Microbiol.">
        <title>The Global Catalogue of Microorganisms (GCM) 10K type strain sequencing project: providing services to taxonomists for standard genome sequencing and annotation.</title>
        <authorList>
            <consortium name="The Broad Institute Genomics Platform"/>
            <consortium name="The Broad Institute Genome Sequencing Center for Infectious Disease"/>
            <person name="Wu L."/>
            <person name="Ma J."/>
        </authorList>
    </citation>
    <scope>NUCLEOTIDE SEQUENCE [LARGE SCALE GENOMIC DNA]</scope>
    <source>
        <strain evidence="2">DT92</strain>
    </source>
</reference>